<dbReference type="Gene3D" id="3.40.50.300">
    <property type="entry name" value="P-loop containing nucleotide triphosphate hydrolases"/>
    <property type="match status" value="1"/>
</dbReference>
<dbReference type="InterPro" id="IPR002182">
    <property type="entry name" value="NB-ARC"/>
</dbReference>
<dbReference type="Proteomes" id="UP000256328">
    <property type="component" value="Unassembled WGS sequence"/>
</dbReference>
<sequence>MGPTLNFEDYTVAWIAVLPIEAKAALGMLDSQHEGHFESARGDDYIYLGGSINGHNVVIATWPEGQNYGVGSAAALVNQVKSRFPNIWFALLVGVAAGLPNLSPKPPTKKRDIRLGDVLVCVPGQASHGIVQYDLGRDTEEGFVTNNRHAETPAIVRSAISNIKLTKPKPFKTGNIFAGYLATFLDNTEDEDEHFSYPGQHEDRLLTDVREDSVTPTFVERLARDETERTRVWYGNIGSGNSLMRDPCRRDELRDKYDLIGLEMEAAGVMNTLPTGVIRGVCDYGDSQKNKIWQPYAAAVAAVYAKGILYTINPKETRAKKEHVKSLTVLPFGQNENFVGRQSFVDHLIKVFITDDNGRNCQRAALDGLGGVGKTQIALEFAFKIQELSPDHSVFWVQASDANTFDSSYRRIAKELKIPIEDDNADIKSLVRDKLSEPNTGKWLLIVDNADDFSMFYKAPHASTSTELSKYLPFSNNGGILFTTRDHKAATKFASTNVVNVSEMNDGESKNLLRKHLQRPELLDDTDSTRRLLQLLVNLPLAIVQAAAYLNSTSTTITRYLQIYDESAQDATKLLREGFEDQRRYPEMENAVATTWLVSFQQIQRQDLLAADYLKFIACIQEKDIPEDLLPDALLPEQTMALGTLKAFGFLKEHTNGRFYDMHRLVHLATRNWLKIENGISEWTWKALERLRAVIPYGGYSNTWRKATSTY</sequence>
<dbReference type="InterPro" id="IPR027417">
    <property type="entry name" value="P-loop_NTPase"/>
</dbReference>
<comment type="caution">
    <text evidence="2">The sequence shown here is derived from an EMBL/GenBank/DDBJ whole genome shotgun (WGS) entry which is preliminary data.</text>
</comment>
<dbReference type="OrthoDB" id="3558567at2759"/>
<dbReference type="PANTHER" id="PTHR46082:SF6">
    <property type="entry name" value="AAA+ ATPASE DOMAIN-CONTAINING PROTEIN-RELATED"/>
    <property type="match status" value="1"/>
</dbReference>
<gene>
    <name evidence="2" type="ORF">BP5796_05041</name>
</gene>
<proteinExistence type="predicted"/>
<dbReference type="Pfam" id="PF00931">
    <property type="entry name" value="NB-ARC"/>
    <property type="match status" value="1"/>
</dbReference>
<dbReference type="SUPFAM" id="SSF52540">
    <property type="entry name" value="P-loop containing nucleoside triphosphate hydrolases"/>
    <property type="match status" value="1"/>
</dbReference>
<dbReference type="AlphaFoldDB" id="A0A3D8S213"/>
<dbReference type="EMBL" id="PDLN01000007">
    <property type="protein sequence ID" value="RDW80343.1"/>
    <property type="molecule type" value="Genomic_DNA"/>
</dbReference>
<dbReference type="Gene3D" id="3.40.50.1580">
    <property type="entry name" value="Nucleoside phosphorylase domain"/>
    <property type="match status" value="1"/>
</dbReference>
<evidence type="ECO:0000313" key="2">
    <source>
        <dbReference type="EMBL" id="RDW80343.1"/>
    </source>
</evidence>
<accession>A0A3D8S213</accession>
<dbReference type="SUPFAM" id="SSF53167">
    <property type="entry name" value="Purine and uridine phosphorylases"/>
    <property type="match status" value="1"/>
</dbReference>
<organism evidence="2 3">
    <name type="scientific">Coleophoma crateriformis</name>
    <dbReference type="NCBI Taxonomy" id="565419"/>
    <lineage>
        <taxon>Eukaryota</taxon>
        <taxon>Fungi</taxon>
        <taxon>Dikarya</taxon>
        <taxon>Ascomycota</taxon>
        <taxon>Pezizomycotina</taxon>
        <taxon>Leotiomycetes</taxon>
        <taxon>Helotiales</taxon>
        <taxon>Dermateaceae</taxon>
        <taxon>Coleophoma</taxon>
    </lineage>
</organism>
<keyword evidence="3" id="KW-1185">Reference proteome</keyword>
<reference evidence="2 3" key="1">
    <citation type="journal article" date="2018" name="IMA Fungus">
        <title>IMA Genome-F 9: Draft genome sequence of Annulohypoxylon stygium, Aspergillus mulundensis, Berkeleyomyces basicola (syn. Thielaviopsis basicola), Ceratocystis smalleyi, two Cercospora beticola strains, Coleophoma cylindrospora, Fusarium fracticaudum, Phialophora cf. hyalina, and Morchella septimelata.</title>
        <authorList>
            <person name="Wingfield B.D."/>
            <person name="Bills G.F."/>
            <person name="Dong Y."/>
            <person name="Huang W."/>
            <person name="Nel W.J."/>
            <person name="Swalarsk-Parry B.S."/>
            <person name="Vaghefi N."/>
            <person name="Wilken P.M."/>
            <person name="An Z."/>
            <person name="de Beer Z.W."/>
            <person name="De Vos L."/>
            <person name="Chen L."/>
            <person name="Duong T.A."/>
            <person name="Gao Y."/>
            <person name="Hammerbacher A."/>
            <person name="Kikkert J.R."/>
            <person name="Li Y."/>
            <person name="Li H."/>
            <person name="Li K."/>
            <person name="Li Q."/>
            <person name="Liu X."/>
            <person name="Ma X."/>
            <person name="Naidoo K."/>
            <person name="Pethybridge S.J."/>
            <person name="Sun J."/>
            <person name="Steenkamp E.T."/>
            <person name="van der Nest M.A."/>
            <person name="van Wyk S."/>
            <person name="Wingfield M.J."/>
            <person name="Xiong C."/>
            <person name="Yue Q."/>
            <person name="Zhang X."/>
        </authorList>
    </citation>
    <scope>NUCLEOTIDE SEQUENCE [LARGE SCALE GENOMIC DNA]</scope>
    <source>
        <strain evidence="2 3">BP5796</strain>
    </source>
</reference>
<feature type="domain" description="NB-ARC" evidence="1">
    <location>
        <begin position="360"/>
        <end position="516"/>
    </location>
</feature>
<dbReference type="InterPro" id="IPR035994">
    <property type="entry name" value="Nucleoside_phosphorylase_sf"/>
</dbReference>
<dbReference type="GO" id="GO:0003824">
    <property type="term" value="F:catalytic activity"/>
    <property type="evidence" value="ECO:0007669"/>
    <property type="project" value="InterPro"/>
</dbReference>
<evidence type="ECO:0000259" key="1">
    <source>
        <dbReference type="Pfam" id="PF00931"/>
    </source>
</evidence>
<protein>
    <recommendedName>
        <fullName evidence="1">NB-ARC domain-containing protein</fullName>
    </recommendedName>
</protein>
<dbReference type="GO" id="GO:0043531">
    <property type="term" value="F:ADP binding"/>
    <property type="evidence" value="ECO:0007669"/>
    <property type="project" value="InterPro"/>
</dbReference>
<evidence type="ECO:0000313" key="3">
    <source>
        <dbReference type="Proteomes" id="UP000256328"/>
    </source>
</evidence>
<dbReference type="InterPro" id="IPR053137">
    <property type="entry name" value="NLR-like"/>
</dbReference>
<name>A0A3D8S213_9HELO</name>
<dbReference type="PANTHER" id="PTHR46082">
    <property type="entry name" value="ATP/GTP-BINDING PROTEIN-RELATED"/>
    <property type="match status" value="1"/>
</dbReference>
<dbReference type="GO" id="GO:0009116">
    <property type="term" value="P:nucleoside metabolic process"/>
    <property type="evidence" value="ECO:0007669"/>
    <property type="project" value="InterPro"/>
</dbReference>